<reference evidence="1 2" key="1">
    <citation type="journal article" date="2019" name="Sci. Rep.">
        <title>Orb-weaving spider Araneus ventricosus genome elucidates the spidroin gene catalogue.</title>
        <authorList>
            <person name="Kono N."/>
            <person name="Nakamura H."/>
            <person name="Ohtoshi R."/>
            <person name="Moran D.A.P."/>
            <person name="Shinohara A."/>
            <person name="Yoshida Y."/>
            <person name="Fujiwara M."/>
            <person name="Mori M."/>
            <person name="Tomita M."/>
            <person name="Arakawa K."/>
        </authorList>
    </citation>
    <scope>NUCLEOTIDE SEQUENCE [LARGE SCALE GENOMIC DNA]</scope>
</reference>
<gene>
    <name evidence="1" type="ORF">AVEN_225456_1</name>
</gene>
<protein>
    <submittedName>
        <fullName evidence="1">Uncharacterized protein</fullName>
    </submittedName>
</protein>
<name>A0A4Y2TKA1_ARAVE</name>
<organism evidence="1 2">
    <name type="scientific">Araneus ventricosus</name>
    <name type="common">Orbweaver spider</name>
    <name type="synonym">Epeira ventricosa</name>
    <dbReference type="NCBI Taxonomy" id="182803"/>
    <lineage>
        <taxon>Eukaryota</taxon>
        <taxon>Metazoa</taxon>
        <taxon>Ecdysozoa</taxon>
        <taxon>Arthropoda</taxon>
        <taxon>Chelicerata</taxon>
        <taxon>Arachnida</taxon>
        <taxon>Araneae</taxon>
        <taxon>Araneomorphae</taxon>
        <taxon>Entelegynae</taxon>
        <taxon>Araneoidea</taxon>
        <taxon>Araneidae</taxon>
        <taxon>Araneus</taxon>
    </lineage>
</organism>
<accession>A0A4Y2TKA1</accession>
<sequence length="134" mass="14425">MSCGLYMIYGSVLVPPVGLGDVTFLPHVNNGKSDVFQPNRGYQNRPLNVFFSSPFWAVVDCTTTQIAMDLMHVTSHPPTRDLPAAASGQSNGSIMVPPVGLGDVTFPVTCGRGYQNRPPNLQACSKVDTTRVQV</sequence>
<proteinExistence type="predicted"/>
<evidence type="ECO:0000313" key="1">
    <source>
        <dbReference type="EMBL" id="GBO00662.1"/>
    </source>
</evidence>
<keyword evidence="2" id="KW-1185">Reference proteome</keyword>
<dbReference type="EMBL" id="BGPR01029094">
    <property type="protein sequence ID" value="GBO00662.1"/>
    <property type="molecule type" value="Genomic_DNA"/>
</dbReference>
<evidence type="ECO:0000313" key="2">
    <source>
        <dbReference type="Proteomes" id="UP000499080"/>
    </source>
</evidence>
<dbReference type="AlphaFoldDB" id="A0A4Y2TKA1"/>
<comment type="caution">
    <text evidence="1">The sequence shown here is derived from an EMBL/GenBank/DDBJ whole genome shotgun (WGS) entry which is preliminary data.</text>
</comment>
<dbReference type="Proteomes" id="UP000499080">
    <property type="component" value="Unassembled WGS sequence"/>
</dbReference>